<keyword evidence="3" id="KW-1185">Reference proteome</keyword>
<name>A0A370PPX1_ASPPH</name>
<feature type="transmembrane region" description="Helical" evidence="1">
    <location>
        <begin position="24"/>
        <end position="41"/>
    </location>
</feature>
<evidence type="ECO:0000313" key="3">
    <source>
        <dbReference type="Proteomes" id="UP000254937"/>
    </source>
</evidence>
<sequence>MGRVYVGPALGFTFFHLRLLSHSLLFLLHGVLFKVCIWMAPRNAWDTAPNPNGVPSGSFIFLFNDNLGLFLLSSMP</sequence>
<evidence type="ECO:0000313" key="2">
    <source>
        <dbReference type="EMBL" id="RDK43954.1"/>
    </source>
</evidence>
<reference evidence="2 3" key="1">
    <citation type="submission" date="2018-07" db="EMBL/GenBank/DDBJ databases">
        <title>Section-level genome sequencing of Aspergillus section Nigri to investigate inter- and intra-species variation.</title>
        <authorList>
            <consortium name="DOE Joint Genome Institute"/>
            <person name="Vesth T.C."/>
            <person name="Nybo J.L."/>
            <person name="Theobald S."/>
            <person name="Frisvad J.C."/>
            <person name="Larsen T.O."/>
            <person name="Nielsen K.F."/>
            <person name="Hoof J.B."/>
            <person name="Brandl J."/>
            <person name="Salamov A."/>
            <person name="Riley R."/>
            <person name="Gladden J.M."/>
            <person name="Phatale P."/>
            <person name="Nielsen M.T."/>
            <person name="Lyhne E.K."/>
            <person name="Kogle M.E."/>
            <person name="Strasser K."/>
            <person name="McDonnell E."/>
            <person name="Barry K."/>
            <person name="Clum A."/>
            <person name="Chen C."/>
            <person name="Nolan M."/>
            <person name="Sandor L."/>
            <person name="Kuo A."/>
            <person name="Lipzen A."/>
            <person name="Hainaut M."/>
            <person name="Drula E."/>
            <person name="Tsang A."/>
            <person name="Magnuson J.K."/>
            <person name="Henrissat B."/>
            <person name="Wiebenga A."/>
            <person name="Simmons B.A."/>
            <person name="Makela M.R."/>
            <person name="De vries R.P."/>
            <person name="Grigoriev I.V."/>
            <person name="Mortensen U.H."/>
            <person name="Baker S.E."/>
            <person name="Andersen M.R."/>
        </authorList>
    </citation>
    <scope>NUCLEOTIDE SEQUENCE [LARGE SCALE GENOMIC DNA]</scope>
    <source>
        <strain evidence="2 3">ATCC 13157</strain>
    </source>
</reference>
<accession>A0A370PPX1</accession>
<protein>
    <submittedName>
        <fullName evidence="2">Uncharacterized protein</fullName>
    </submittedName>
</protein>
<proteinExistence type="predicted"/>
<keyword evidence="1" id="KW-0812">Transmembrane</keyword>
<dbReference type="AlphaFoldDB" id="A0A370PPX1"/>
<keyword evidence="1" id="KW-0472">Membrane</keyword>
<evidence type="ECO:0000256" key="1">
    <source>
        <dbReference type="SAM" id="Phobius"/>
    </source>
</evidence>
<organism evidence="2 3">
    <name type="scientific">Aspergillus phoenicis ATCC 13157</name>
    <dbReference type="NCBI Taxonomy" id="1353007"/>
    <lineage>
        <taxon>Eukaryota</taxon>
        <taxon>Fungi</taxon>
        <taxon>Dikarya</taxon>
        <taxon>Ascomycota</taxon>
        <taxon>Pezizomycotina</taxon>
        <taxon>Eurotiomycetes</taxon>
        <taxon>Eurotiomycetidae</taxon>
        <taxon>Eurotiales</taxon>
        <taxon>Aspergillaceae</taxon>
        <taxon>Aspergillus</taxon>
    </lineage>
</organism>
<dbReference type="Proteomes" id="UP000254937">
    <property type="component" value="Unassembled WGS sequence"/>
</dbReference>
<keyword evidence="1" id="KW-1133">Transmembrane helix</keyword>
<gene>
    <name evidence="2" type="ORF">M752DRAFT_147915</name>
</gene>
<dbReference type="EMBL" id="KZ851850">
    <property type="protein sequence ID" value="RDK43954.1"/>
    <property type="molecule type" value="Genomic_DNA"/>
</dbReference>